<feature type="transmembrane region" description="Helical" evidence="1">
    <location>
        <begin position="36"/>
        <end position="59"/>
    </location>
</feature>
<sequence>MMSECTGYTVATPLPWIVAGWHFWSGMVATSVTDFQITGILCLVLYLILALATASRLYLHIRHSSGTPRVVFHVVLLMVVLFSMPKPIVYICAPTTEMWIMAFITSLCGMLLLNMALSYVCVEWSAVASTGRTIGRLPADHGPLRTIVIVANVGVLAWAAVTCFSIVSFPDTTAGEDAFYRSALCASLVVVGSLIFLATTFLLMAQGLKIRSRLLESQRFVSQENVQRSMVKLVLSVSVITLTTWVRLTFNLLAVFGVAGFADMPLLPYEVWSNLVPTVFPVLCLLYLQRRLPLEPTDTGDGCAMTTLPTTMISTIYANP</sequence>
<feature type="transmembrane region" description="Helical" evidence="1">
    <location>
        <begin position="271"/>
        <end position="288"/>
    </location>
</feature>
<reference evidence="2 3" key="1">
    <citation type="submission" date="2018-08" db="EMBL/GenBank/DDBJ databases">
        <title>Aphanomyces genome sequencing and annotation.</title>
        <authorList>
            <person name="Minardi D."/>
            <person name="Oidtmann B."/>
            <person name="Van Der Giezen M."/>
            <person name="Studholme D.J."/>
        </authorList>
    </citation>
    <scope>NUCLEOTIDE SEQUENCE [LARGE SCALE GENOMIC DNA]</scope>
    <source>
        <strain evidence="2 3">NJM0002</strain>
    </source>
</reference>
<protein>
    <recommendedName>
        <fullName evidence="4">THH1/TOM1/TOM3 domain-containing protein</fullName>
    </recommendedName>
</protein>
<feature type="transmembrane region" description="Helical" evidence="1">
    <location>
        <begin position="7"/>
        <end position="24"/>
    </location>
</feature>
<feature type="transmembrane region" description="Helical" evidence="1">
    <location>
        <begin position="179"/>
        <end position="205"/>
    </location>
</feature>
<gene>
    <name evidence="2" type="ORF">DYB32_000912</name>
</gene>
<keyword evidence="1" id="KW-1133">Transmembrane helix</keyword>
<evidence type="ECO:0000256" key="1">
    <source>
        <dbReference type="SAM" id="Phobius"/>
    </source>
</evidence>
<comment type="caution">
    <text evidence="2">The sequence shown here is derived from an EMBL/GenBank/DDBJ whole genome shotgun (WGS) entry which is preliminary data.</text>
</comment>
<keyword evidence="1" id="KW-0812">Transmembrane</keyword>
<dbReference type="AlphaFoldDB" id="A0A418B8H3"/>
<dbReference type="VEuPathDB" id="FungiDB:H310_07555"/>
<proteinExistence type="predicted"/>
<feature type="transmembrane region" description="Helical" evidence="1">
    <location>
        <begin position="99"/>
        <end position="122"/>
    </location>
</feature>
<evidence type="ECO:0000313" key="2">
    <source>
        <dbReference type="EMBL" id="RHY34486.1"/>
    </source>
</evidence>
<dbReference type="Proteomes" id="UP000285060">
    <property type="component" value="Unassembled WGS sequence"/>
</dbReference>
<name>A0A418B8H3_9STRA</name>
<keyword evidence="1" id="KW-0472">Membrane</keyword>
<organism evidence="2 3">
    <name type="scientific">Aphanomyces invadans</name>
    <dbReference type="NCBI Taxonomy" id="157072"/>
    <lineage>
        <taxon>Eukaryota</taxon>
        <taxon>Sar</taxon>
        <taxon>Stramenopiles</taxon>
        <taxon>Oomycota</taxon>
        <taxon>Saprolegniomycetes</taxon>
        <taxon>Saprolegniales</taxon>
        <taxon>Verrucalvaceae</taxon>
        <taxon>Aphanomyces</taxon>
    </lineage>
</organism>
<evidence type="ECO:0000313" key="3">
    <source>
        <dbReference type="Proteomes" id="UP000285060"/>
    </source>
</evidence>
<dbReference type="EMBL" id="QUSY01000027">
    <property type="protein sequence ID" value="RHY34486.1"/>
    <property type="molecule type" value="Genomic_DNA"/>
</dbReference>
<feature type="transmembrane region" description="Helical" evidence="1">
    <location>
        <begin position="143"/>
        <end position="167"/>
    </location>
</feature>
<feature type="transmembrane region" description="Helical" evidence="1">
    <location>
        <begin position="233"/>
        <end position="259"/>
    </location>
</feature>
<feature type="transmembrane region" description="Helical" evidence="1">
    <location>
        <begin position="71"/>
        <end position="93"/>
    </location>
</feature>
<accession>A0A418B8H3</accession>
<evidence type="ECO:0008006" key="4">
    <source>
        <dbReference type="Google" id="ProtNLM"/>
    </source>
</evidence>
<keyword evidence="3" id="KW-1185">Reference proteome</keyword>